<keyword evidence="7" id="KW-0378">Hydrolase</keyword>
<name>A0A821U3F4_9NEOP</name>
<evidence type="ECO:0000313" key="13">
    <source>
        <dbReference type="Proteomes" id="UP000663880"/>
    </source>
</evidence>
<evidence type="ECO:0000256" key="2">
    <source>
        <dbReference type="ARBA" id="ARBA00022670"/>
    </source>
</evidence>
<dbReference type="InterPro" id="IPR001969">
    <property type="entry name" value="Aspartic_peptidase_AS"/>
</dbReference>
<feature type="compositionally biased region" description="Polar residues" evidence="9">
    <location>
        <begin position="207"/>
        <end position="224"/>
    </location>
</feature>
<keyword evidence="10" id="KW-0472">Membrane</keyword>
<feature type="region of interest" description="Disordered" evidence="9">
    <location>
        <begin position="1609"/>
        <end position="1631"/>
    </location>
</feature>
<dbReference type="FunFam" id="3.10.10.10:FF:000007">
    <property type="entry name" value="Retrovirus-related Pol polyprotein from transposon 17.6-like Protein"/>
    <property type="match status" value="1"/>
</dbReference>
<dbReference type="SUPFAM" id="SSF50630">
    <property type="entry name" value="Acid proteases"/>
    <property type="match status" value="1"/>
</dbReference>
<protein>
    <recommendedName>
        <fullName evidence="1">RNA-directed DNA polymerase</fullName>
        <ecNumber evidence="1">2.7.7.49</ecNumber>
    </recommendedName>
</protein>
<dbReference type="InterPro" id="IPR041373">
    <property type="entry name" value="RT_RNaseH"/>
</dbReference>
<keyword evidence="13" id="KW-1185">Reference proteome</keyword>
<evidence type="ECO:0000313" key="12">
    <source>
        <dbReference type="EMBL" id="CAF4881684.1"/>
    </source>
</evidence>
<dbReference type="InterPro" id="IPR043128">
    <property type="entry name" value="Rev_trsase/Diguanyl_cyclase"/>
</dbReference>
<dbReference type="FunFam" id="3.30.70.270:FF:000115">
    <property type="entry name" value="Polyprotein of retroviral origin, putative"/>
    <property type="match status" value="1"/>
</dbReference>
<keyword evidence="10" id="KW-1133">Transmembrane helix</keyword>
<dbReference type="GO" id="GO:0004190">
    <property type="term" value="F:aspartic-type endopeptidase activity"/>
    <property type="evidence" value="ECO:0007669"/>
    <property type="project" value="InterPro"/>
</dbReference>
<feature type="region of interest" description="Disordered" evidence="9">
    <location>
        <begin position="204"/>
        <end position="225"/>
    </location>
</feature>
<evidence type="ECO:0000259" key="11">
    <source>
        <dbReference type="PROSITE" id="PS50878"/>
    </source>
</evidence>
<evidence type="ECO:0000256" key="8">
    <source>
        <dbReference type="ARBA" id="ARBA00022918"/>
    </source>
</evidence>
<dbReference type="EMBL" id="CAJOBZ010000027">
    <property type="protein sequence ID" value="CAF4881684.1"/>
    <property type="molecule type" value="Genomic_DNA"/>
</dbReference>
<feature type="compositionally biased region" description="Polar residues" evidence="9">
    <location>
        <begin position="267"/>
        <end position="284"/>
    </location>
</feature>
<dbReference type="Pfam" id="PF12259">
    <property type="entry name" value="Baculo_F"/>
    <property type="match status" value="1"/>
</dbReference>
<dbReference type="OrthoDB" id="420169at2759"/>
<evidence type="ECO:0000256" key="1">
    <source>
        <dbReference type="ARBA" id="ARBA00012493"/>
    </source>
</evidence>
<evidence type="ECO:0000256" key="9">
    <source>
        <dbReference type="SAM" id="MobiDB-lite"/>
    </source>
</evidence>
<accession>A0A821U3F4</accession>
<dbReference type="PROSITE" id="PS50878">
    <property type="entry name" value="RT_POL"/>
    <property type="match status" value="1"/>
</dbReference>
<dbReference type="Pfam" id="PF17917">
    <property type="entry name" value="RT_RNaseH"/>
    <property type="match status" value="1"/>
</dbReference>
<dbReference type="CDD" id="cd09274">
    <property type="entry name" value="RNase_HI_RT_Ty3"/>
    <property type="match status" value="1"/>
</dbReference>
<dbReference type="CDD" id="cd01647">
    <property type="entry name" value="RT_LTR"/>
    <property type="match status" value="1"/>
</dbReference>
<dbReference type="CDD" id="cd00303">
    <property type="entry name" value="retropepsin_like"/>
    <property type="match status" value="1"/>
</dbReference>
<dbReference type="InterPro" id="IPR050951">
    <property type="entry name" value="Retrovirus_Pol_polyprotein"/>
</dbReference>
<dbReference type="Gene3D" id="2.40.70.10">
    <property type="entry name" value="Acid Proteases"/>
    <property type="match status" value="1"/>
</dbReference>
<dbReference type="PANTHER" id="PTHR37984:SF5">
    <property type="entry name" value="PROTEIN NYNRIN-LIKE"/>
    <property type="match status" value="1"/>
</dbReference>
<evidence type="ECO:0000256" key="3">
    <source>
        <dbReference type="ARBA" id="ARBA00022679"/>
    </source>
</evidence>
<feature type="domain" description="Reverse transcriptase" evidence="11">
    <location>
        <begin position="628"/>
        <end position="812"/>
    </location>
</feature>
<comment type="caution">
    <text evidence="12">The sequence shown here is derived from an EMBL/GenBank/DDBJ whole genome shotgun (WGS) entry which is preliminary data.</text>
</comment>
<keyword evidence="10" id="KW-0812">Transmembrane</keyword>
<feature type="compositionally biased region" description="Low complexity" evidence="9">
    <location>
        <begin position="292"/>
        <end position="304"/>
    </location>
</feature>
<dbReference type="Gene3D" id="3.10.10.10">
    <property type="entry name" value="HIV Type 1 Reverse Transcriptase, subunit A, domain 1"/>
    <property type="match status" value="1"/>
</dbReference>
<dbReference type="GO" id="GO:0004519">
    <property type="term" value="F:endonuclease activity"/>
    <property type="evidence" value="ECO:0007669"/>
    <property type="project" value="UniProtKB-KW"/>
</dbReference>
<dbReference type="Proteomes" id="UP000663880">
    <property type="component" value="Unassembled WGS sequence"/>
</dbReference>
<dbReference type="Pfam" id="PF00078">
    <property type="entry name" value="RVT_1"/>
    <property type="match status" value="1"/>
</dbReference>
<evidence type="ECO:0000256" key="7">
    <source>
        <dbReference type="ARBA" id="ARBA00022801"/>
    </source>
</evidence>
<dbReference type="InterPro" id="IPR000477">
    <property type="entry name" value="RT_dom"/>
</dbReference>
<dbReference type="Gene3D" id="3.30.70.270">
    <property type="match status" value="2"/>
</dbReference>
<organism evidence="12 13">
    <name type="scientific">Pieris macdunnoughi</name>
    <dbReference type="NCBI Taxonomy" id="345717"/>
    <lineage>
        <taxon>Eukaryota</taxon>
        <taxon>Metazoa</taxon>
        <taxon>Ecdysozoa</taxon>
        <taxon>Arthropoda</taxon>
        <taxon>Hexapoda</taxon>
        <taxon>Insecta</taxon>
        <taxon>Pterygota</taxon>
        <taxon>Neoptera</taxon>
        <taxon>Endopterygota</taxon>
        <taxon>Lepidoptera</taxon>
        <taxon>Glossata</taxon>
        <taxon>Ditrysia</taxon>
        <taxon>Papilionoidea</taxon>
        <taxon>Pieridae</taxon>
        <taxon>Pierinae</taxon>
        <taxon>Pieris</taxon>
    </lineage>
</organism>
<dbReference type="PANTHER" id="PTHR37984">
    <property type="entry name" value="PROTEIN CBG26694"/>
    <property type="match status" value="1"/>
</dbReference>
<keyword evidence="3" id="KW-0808">Transferase</keyword>
<dbReference type="FunFam" id="3.10.20.370:FF:000001">
    <property type="entry name" value="Retrovirus-related Pol polyprotein from transposon 17.6-like protein"/>
    <property type="match status" value="1"/>
</dbReference>
<gene>
    <name evidence="12" type="ORF">PMACD_LOCUS9668</name>
</gene>
<feature type="compositionally biased region" description="Polar residues" evidence="9">
    <location>
        <begin position="1612"/>
        <end position="1622"/>
    </location>
</feature>
<dbReference type="EC" id="2.7.7.49" evidence="1"/>
<keyword evidence="4" id="KW-0548">Nucleotidyltransferase</keyword>
<reference evidence="12" key="1">
    <citation type="submission" date="2021-02" db="EMBL/GenBank/DDBJ databases">
        <authorList>
            <person name="Steward A R."/>
        </authorList>
    </citation>
    <scope>NUCLEOTIDE SEQUENCE</scope>
</reference>
<feature type="region of interest" description="Disordered" evidence="9">
    <location>
        <begin position="1096"/>
        <end position="1131"/>
    </location>
</feature>
<sequence>MTTQSESSSRRVQKKEDSEDRMDLSVLFKFIKPFDGSRERLVPFLNNCHNAYDLAIESKRPALLKYILSQLEGKAESACSIKEFESWEQLSEFLTTQFGEKKHYSALLSDLQNCTQNNDSVNEFALHIESCLSKLLTEINLSQKKKKSELAGRIAAMQDLALHHFVIGLKPQISTIVRCRDPETLNDAINFAISEEKIMEASRKRYNNPQSQGPPNKTNYSRPNYQFRDRYLNKTTSTYERAPNNGNPNPQAPQHGCHTNQRDDIVTKSSVSTIPKSPTKSYTSAAKFGLPNSTVSNTSTNSNSKDTPTVFEVTSNAIKRSLPYVLLQTNVSEIPIKFLIDSGSSVSLMKQSCIQIEQLFEPPKILLKGINSNSEATKTLGQFPLKFFLSNKQNIMFDFHAVDDVNLPYDAIIGNDFLNDLEGIIDYNQNSLTLKNHKIKIDFQNPVYVIPPRTEIIIESSVSNPNIKEGLVLDQQFHEDLIFANCLVSVKNNKRINISVLNISESPVTLKSNLDITLNPLDFDDITHESVNFNSTLHHTRHTDAYTRTQEVLNQLRVNHLNTEESNALHDICSQYSDIFHIPGDKLSHTDAIQHEINTTPQNPIHVKSYRFPEIHKQEVAKQIDQMLEQDIIKPSMSPWSSPIWVVPKKLDASGHRKWRVVIDYRKLNDITIGDSYPIPQISEILDQLGQSKYFSTLDLASGFHQIPIRVDDTPKTAFSVPQGHFEFTRMPFGLKNAPATFQRLMNTALAGLQDIRCFVYLDDIVIYSHDLPSHITNLELVFQRLRKFNLKLQPDKCEFLRREVIYLGHVISDKGVKPNPDKIKSVTQFPIPKTPKDIKSFLGLVSYYRRFIPEFSKIAKPLTALLKKDVSFIWENQQRIAFDELKLKLTSAPVLIYPDFSLPFTLTCDASKYAIGSVLSQGPKGQERPIAYASRTLNKAETNYSTTEKELLAILFGCKTFRPYIYGRKFNIITDHRPLAWLMNHKDPSSKLQRWRLKLSEYDYNIIYRKGQLNSAADALSRYPVNPIQSDDSPLNLDEISPLNPDHLVDFEPLSPDAIIPSEIQNPDPMPDQRHTESPIDAQRVLDDLIQLGDLHSPNLQDNSIPSELLTPSNSHSDGSPPDTIPSSNHDYNTFLKAFSKNDTTFTTHIKEHNENLLKTKSRTLNEDDAHRYNKAIAKMQQIDKDLNSNLKQSIYISKSAITNFNASMNELNKNQILLNDVIDKLSLSVKNVSEVTNSVKLQTNMDEILSVLQASLLTLSFKIEDIVSSVLFSKSNTIHPSIITPKQLYIDLVSNIKDVSRLKDFPVELNLDNINILMNLAKVVSYVIENHLVFVIKIPLVNVETYNLYKVIPIPVPHNPTSPNSFALITATKPFIGISEDKKLYFNFDNIDSCNLIIGHQYICNPLNILSVVNYPICETEIITKAVENLPKTCTTKFIFGKIDIWHKLNNNKWFYVESNDEKLTIECNHRIIDIVISGTGILTLSSGCTAFCKENRFEAKSVYEITISPVVSNFNIINDSCCNLMEFSKVNINISTHQLRHVNLDSLNLIDDLPIKSIDDDSDDFLNDPSDYVSFSFSIVSFLIILSIAIIIFVKANKCVFPNKDIENPDNTSSTSETPHPQPRLRME</sequence>
<keyword evidence="2" id="KW-0645">Protease</keyword>
<keyword evidence="5" id="KW-0540">Nuclease</keyword>
<dbReference type="GO" id="GO:0006508">
    <property type="term" value="P:proteolysis"/>
    <property type="evidence" value="ECO:0007669"/>
    <property type="project" value="UniProtKB-KW"/>
</dbReference>
<evidence type="ECO:0000256" key="10">
    <source>
        <dbReference type="SAM" id="Phobius"/>
    </source>
</evidence>
<feature type="transmembrane region" description="Helical" evidence="10">
    <location>
        <begin position="1575"/>
        <end position="1597"/>
    </location>
</feature>
<evidence type="ECO:0000256" key="4">
    <source>
        <dbReference type="ARBA" id="ARBA00022695"/>
    </source>
</evidence>
<evidence type="ECO:0000256" key="5">
    <source>
        <dbReference type="ARBA" id="ARBA00022722"/>
    </source>
</evidence>
<dbReference type="InterPro" id="IPR043502">
    <property type="entry name" value="DNA/RNA_pol_sf"/>
</dbReference>
<proteinExistence type="predicted"/>
<dbReference type="Pfam" id="PF03732">
    <property type="entry name" value="Retrotrans_gag"/>
    <property type="match status" value="1"/>
</dbReference>
<feature type="compositionally biased region" description="Low complexity" evidence="9">
    <location>
        <begin position="242"/>
        <end position="254"/>
    </location>
</feature>
<keyword evidence="8" id="KW-0695">RNA-directed DNA polymerase</keyword>
<evidence type="ECO:0000256" key="6">
    <source>
        <dbReference type="ARBA" id="ARBA00022759"/>
    </source>
</evidence>
<feature type="region of interest" description="Disordered" evidence="9">
    <location>
        <begin position="238"/>
        <end position="307"/>
    </location>
</feature>
<dbReference type="InterPro" id="IPR005162">
    <property type="entry name" value="Retrotrans_gag_dom"/>
</dbReference>
<feature type="compositionally biased region" description="Polar residues" evidence="9">
    <location>
        <begin position="1099"/>
        <end position="1119"/>
    </location>
</feature>
<dbReference type="SUPFAM" id="SSF56672">
    <property type="entry name" value="DNA/RNA polymerases"/>
    <property type="match status" value="1"/>
</dbReference>
<dbReference type="InterPro" id="IPR022048">
    <property type="entry name" value="Envelope_fusion-like"/>
</dbReference>
<dbReference type="PROSITE" id="PS00141">
    <property type="entry name" value="ASP_PROTEASE"/>
    <property type="match status" value="1"/>
</dbReference>
<keyword evidence="6" id="KW-0255">Endonuclease</keyword>
<dbReference type="GO" id="GO:0003964">
    <property type="term" value="F:RNA-directed DNA polymerase activity"/>
    <property type="evidence" value="ECO:0007669"/>
    <property type="project" value="UniProtKB-KW"/>
</dbReference>
<dbReference type="InterPro" id="IPR021109">
    <property type="entry name" value="Peptidase_aspartic_dom_sf"/>
</dbReference>